<accession>A0A8T9T1Q6</accession>
<evidence type="ECO:0000313" key="2">
    <source>
        <dbReference type="Proteomes" id="UP000829925"/>
    </source>
</evidence>
<organism evidence="1 2">
    <name type="scientific">Hymenobacter aerilatus</name>
    <dbReference type="NCBI Taxonomy" id="2932251"/>
    <lineage>
        <taxon>Bacteria</taxon>
        <taxon>Pseudomonadati</taxon>
        <taxon>Bacteroidota</taxon>
        <taxon>Cytophagia</taxon>
        <taxon>Cytophagales</taxon>
        <taxon>Hymenobacteraceae</taxon>
        <taxon>Hymenobacter</taxon>
    </lineage>
</organism>
<keyword evidence="2" id="KW-1185">Reference proteome</keyword>
<dbReference type="Proteomes" id="UP000829925">
    <property type="component" value="Chromosome"/>
</dbReference>
<protein>
    <submittedName>
        <fullName evidence="1">Uncharacterized protein</fullName>
    </submittedName>
</protein>
<reference evidence="1 2" key="1">
    <citation type="submission" date="2022-04" db="EMBL/GenBank/DDBJ databases">
        <title>Hymenobacter sp. isolated from the air.</title>
        <authorList>
            <person name="Won M."/>
            <person name="Lee C.-M."/>
            <person name="Woen H.-Y."/>
            <person name="Kwon S.-W."/>
        </authorList>
    </citation>
    <scope>NUCLEOTIDE SEQUENCE [LARGE SCALE GENOMIC DNA]</scope>
    <source>
        <strain evidence="2">5413 J-13</strain>
    </source>
</reference>
<name>A0A8T9T1Q6_9BACT</name>
<dbReference type="AlphaFoldDB" id="A0A8T9T1Q6"/>
<sequence length="122" mass="14288">MNSYREAGYLPDFKVTYRFYTQEEGGRYSPPHQHIRWDFRYDDPAISTGHFMIWPEFVKPTGEVLPAGPVPLHGIADMYIINRDMRAFHYQHIRVGVRGYFMEGKRIAVCEVIEILGLHESP</sequence>
<proteinExistence type="predicted"/>
<dbReference type="RefSeq" id="WP_245094612.1">
    <property type="nucleotide sequence ID" value="NZ_CP095053.1"/>
</dbReference>
<dbReference type="KEGG" id="haei:MUN82_02230"/>
<dbReference type="EMBL" id="CP095053">
    <property type="protein sequence ID" value="UOR05929.1"/>
    <property type="molecule type" value="Genomic_DNA"/>
</dbReference>
<gene>
    <name evidence="1" type="ORF">MUN82_02230</name>
</gene>
<evidence type="ECO:0000313" key="1">
    <source>
        <dbReference type="EMBL" id="UOR05929.1"/>
    </source>
</evidence>